<proteinExistence type="predicted"/>
<accession>A0A8T9APM5</accession>
<dbReference type="GO" id="GO:0016829">
    <property type="term" value="F:lyase activity"/>
    <property type="evidence" value="ECO:0007669"/>
    <property type="project" value="InterPro"/>
</dbReference>
<evidence type="ECO:0000313" key="1">
    <source>
        <dbReference type="EMBL" id="TSE10024.1"/>
    </source>
</evidence>
<dbReference type="InterPro" id="IPR036148">
    <property type="entry name" value="MmgE/PrpD_sf"/>
</dbReference>
<gene>
    <name evidence="1" type="ORF">C1D09_015365</name>
</gene>
<name>A0A8T9APM5_9HYPH</name>
<comment type="caution">
    <text evidence="1">The sequence shown here is derived from an EMBL/GenBank/DDBJ whole genome shotgun (WGS) entry which is preliminary data.</text>
</comment>
<dbReference type="InterPro" id="IPR042183">
    <property type="entry name" value="MmgE/PrpD_sf_1"/>
</dbReference>
<dbReference type="Gene3D" id="1.10.4100.10">
    <property type="entry name" value="2-methylcitrate dehydratase PrpD"/>
    <property type="match status" value="1"/>
</dbReference>
<sequence>MDVTTQLVKHVLSSSLETIPEKAMERAKLSILDTIACAIGGSNDPIARFSRNLG</sequence>
<reference evidence="1" key="1">
    <citation type="submission" date="2019-07" db="EMBL/GenBank/DDBJ databases">
        <title>Mesorhizobum intechiensis sp. nov. isolated from nodules of Lotus tenuis growing in lowlands of the Flooding Pampa, Argentina.</title>
        <authorList>
            <person name="Estrella M.J."/>
            <person name="Torres Tejerizo G.A."/>
            <person name="Cumpa Velazquez L.M."/>
            <person name="Fontana F."/>
            <person name="Hansen L."/>
            <person name="Pistorio M."/>
            <person name="Sannazzaro A.I."/>
        </authorList>
    </citation>
    <scope>NUCLEOTIDE SEQUENCE</scope>
    <source>
        <strain evidence="1">BD68</strain>
    </source>
</reference>
<protein>
    <submittedName>
        <fullName evidence="1">MmgE/PrpD family protein</fullName>
    </submittedName>
</protein>
<organism evidence="1 2">
    <name type="scientific">Mesorhizobium intechi</name>
    <dbReference type="NCBI Taxonomy" id="537601"/>
    <lineage>
        <taxon>Bacteria</taxon>
        <taxon>Pseudomonadati</taxon>
        <taxon>Pseudomonadota</taxon>
        <taxon>Alphaproteobacteria</taxon>
        <taxon>Hyphomicrobiales</taxon>
        <taxon>Phyllobacteriaceae</taxon>
        <taxon>Mesorhizobium</taxon>
    </lineage>
</organism>
<dbReference type="Proteomes" id="UP000235507">
    <property type="component" value="Unassembled WGS sequence"/>
</dbReference>
<feature type="non-terminal residue" evidence="1">
    <location>
        <position position="54"/>
    </location>
</feature>
<dbReference type="EMBL" id="PNOT02000181">
    <property type="protein sequence ID" value="TSE10024.1"/>
    <property type="molecule type" value="Genomic_DNA"/>
</dbReference>
<evidence type="ECO:0000313" key="2">
    <source>
        <dbReference type="Proteomes" id="UP000235507"/>
    </source>
</evidence>
<dbReference type="SUPFAM" id="SSF103378">
    <property type="entry name" value="2-methylcitrate dehydratase PrpD"/>
    <property type="match status" value="1"/>
</dbReference>
<keyword evidence="2" id="KW-1185">Reference proteome</keyword>
<dbReference type="OrthoDB" id="5415580at2"/>
<dbReference type="AlphaFoldDB" id="A0A8T9APM5"/>